<reference evidence="6" key="3">
    <citation type="submission" date="2025-08" db="UniProtKB">
        <authorList>
            <consortium name="Ensembl"/>
        </authorList>
    </citation>
    <scope>IDENTIFICATION</scope>
</reference>
<reference evidence="7" key="1">
    <citation type="submission" date="2013-03" db="EMBL/GenBank/DDBJ databases">
        <authorList>
            <person name="Jeffery W."/>
            <person name="Warren W."/>
            <person name="Wilson R.K."/>
        </authorList>
    </citation>
    <scope>NUCLEOTIDE SEQUENCE</scope>
    <source>
        <strain evidence="7">female</strain>
    </source>
</reference>
<evidence type="ECO:0000256" key="4">
    <source>
        <dbReference type="ARBA" id="ARBA00022859"/>
    </source>
</evidence>
<organism evidence="6 7">
    <name type="scientific">Astyanax mexicanus</name>
    <name type="common">Blind cave fish</name>
    <name type="synonym">Astyanax fasciatus mexicanus</name>
    <dbReference type="NCBI Taxonomy" id="7994"/>
    <lineage>
        <taxon>Eukaryota</taxon>
        <taxon>Metazoa</taxon>
        <taxon>Chordata</taxon>
        <taxon>Craniata</taxon>
        <taxon>Vertebrata</taxon>
        <taxon>Euteleostomi</taxon>
        <taxon>Actinopterygii</taxon>
        <taxon>Neopterygii</taxon>
        <taxon>Teleostei</taxon>
        <taxon>Ostariophysi</taxon>
        <taxon>Characiformes</taxon>
        <taxon>Characoidei</taxon>
        <taxon>Acestrorhamphidae</taxon>
        <taxon>Acestrorhamphinae</taxon>
        <taxon>Astyanax</taxon>
    </lineage>
</organism>
<sequence>MKGNEEDKSLDRRAIYHAVPFKQGPRPDPEEFLSARVKKNKEEEKSLSTVILPAKGSSQRGIWSGPVVKQSASGAEDHFQTKPGKTPFYLCAAAHSYPPNFNPYSMSSSLRTSSWRTCEFCSVFVDHEHWQPFEPTRVTAVDETVKYRISVTRGSHECRVTGLRWQSFCNVELEYSLGDWDLYSDLLEKKGFVSCGPLMDLRVISGQLAAVHLPHFICLDTQHRWRDFRMLCAEDTGVSLEDCLISQFHAVQFCHTFIPMAVLVSSGVPVKAHCDILIYLSSTAHQTLHVYLIPGDVKMKESVEKREKGSVKICTTWPDVSLQMKQHYTLSTSCSSQITPQKLKLRYTSKTPNFFKT</sequence>
<keyword evidence="3" id="KW-0399">Innate immunity</keyword>
<dbReference type="GO" id="GO:0005829">
    <property type="term" value="C:cytosol"/>
    <property type="evidence" value="ECO:0007669"/>
    <property type="project" value="UniProtKB-SubCell"/>
</dbReference>
<evidence type="ECO:0000256" key="2">
    <source>
        <dbReference type="ARBA" id="ARBA00022490"/>
    </source>
</evidence>
<comment type="subcellular location">
    <subcellularLocation>
        <location evidence="1">Cytoplasm</location>
        <location evidence="1">Cytosol</location>
    </subcellularLocation>
</comment>
<protein>
    <recommendedName>
        <fullName evidence="5">FIIND domain-containing protein</fullName>
    </recommendedName>
</protein>
<keyword evidence="4" id="KW-0391">Immunity</keyword>
<dbReference type="Proteomes" id="UP000018467">
    <property type="component" value="Unassembled WGS sequence"/>
</dbReference>
<dbReference type="GeneTree" id="ENSGT01050000246384"/>
<dbReference type="Pfam" id="PF23679">
    <property type="entry name" value="UPA-FIIND"/>
    <property type="match status" value="1"/>
</dbReference>
<dbReference type="InterPro" id="IPR051249">
    <property type="entry name" value="NLRP_Inflammasome"/>
</dbReference>
<feature type="domain" description="FIIND" evidence="5">
    <location>
        <begin position="126"/>
        <end position="357"/>
    </location>
</feature>
<keyword evidence="7" id="KW-1185">Reference proteome</keyword>
<reference evidence="7" key="2">
    <citation type="journal article" date="2014" name="Nat. Commun.">
        <title>The cavefish genome reveals candidate genes for eye loss.</title>
        <authorList>
            <person name="McGaugh S.E."/>
            <person name="Gross J.B."/>
            <person name="Aken B."/>
            <person name="Blin M."/>
            <person name="Borowsky R."/>
            <person name="Chalopin D."/>
            <person name="Hinaux H."/>
            <person name="Jeffery W.R."/>
            <person name="Keene A."/>
            <person name="Ma L."/>
            <person name="Minx P."/>
            <person name="Murphy D."/>
            <person name="O'Quin K.E."/>
            <person name="Retaux S."/>
            <person name="Rohner N."/>
            <person name="Searle S.M."/>
            <person name="Stahl B.A."/>
            <person name="Tabin C."/>
            <person name="Volff J.N."/>
            <person name="Yoshizawa M."/>
            <person name="Warren W.C."/>
        </authorList>
    </citation>
    <scope>NUCLEOTIDE SEQUENCE [LARGE SCALE GENOMIC DNA]</scope>
    <source>
        <strain evidence="7">female</strain>
    </source>
</reference>
<dbReference type="AlphaFoldDB" id="A0A3B1K004"/>
<evidence type="ECO:0000256" key="3">
    <source>
        <dbReference type="ARBA" id="ARBA00022588"/>
    </source>
</evidence>
<dbReference type="Pfam" id="PF13553">
    <property type="entry name" value="FIIND"/>
    <property type="match status" value="1"/>
</dbReference>
<evidence type="ECO:0000259" key="5">
    <source>
        <dbReference type="PROSITE" id="PS51830"/>
    </source>
</evidence>
<dbReference type="InterPro" id="IPR025307">
    <property type="entry name" value="FIIND_dom"/>
</dbReference>
<reference evidence="6" key="4">
    <citation type="submission" date="2025-09" db="UniProtKB">
        <authorList>
            <consortium name="Ensembl"/>
        </authorList>
    </citation>
    <scope>IDENTIFICATION</scope>
</reference>
<accession>A0A3B1K004</accession>
<dbReference type="PANTHER" id="PTHR46985">
    <property type="entry name" value="NACHT, LRR AND PYD DOMAINS-CONTAINING PROTEIN 1"/>
    <property type="match status" value="1"/>
</dbReference>
<dbReference type="InParanoid" id="A0A3B1K004"/>
<evidence type="ECO:0000313" key="7">
    <source>
        <dbReference type="Proteomes" id="UP000018467"/>
    </source>
</evidence>
<dbReference type="Bgee" id="ENSAMXG00000036718">
    <property type="expression patterns" value="Expressed in zone of skin and 14 other cell types or tissues"/>
</dbReference>
<dbReference type="PANTHER" id="PTHR46985:SF2">
    <property type="entry name" value="APOPTOSIS-ASSOCIATED SPECK-LIKE PROTEIN CONTAINING A CARD"/>
    <property type="match status" value="1"/>
</dbReference>
<dbReference type="Ensembl" id="ENSAMXT00000053908.1">
    <property type="protein sequence ID" value="ENSAMXP00000047291.1"/>
    <property type="gene ID" value="ENSAMXG00000036718.1"/>
</dbReference>
<name>A0A3B1K004_ASTMX</name>
<dbReference type="GO" id="GO:0045087">
    <property type="term" value="P:innate immune response"/>
    <property type="evidence" value="ECO:0007669"/>
    <property type="project" value="UniProtKB-KW"/>
</dbReference>
<dbReference type="STRING" id="7994.ENSAMXP00000047291"/>
<proteinExistence type="predicted"/>
<evidence type="ECO:0000313" key="6">
    <source>
        <dbReference type="Ensembl" id="ENSAMXP00000047291.1"/>
    </source>
</evidence>
<evidence type="ECO:0000256" key="1">
    <source>
        <dbReference type="ARBA" id="ARBA00004514"/>
    </source>
</evidence>
<keyword evidence="2" id="KW-0963">Cytoplasm</keyword>
<dbReference type="PROSITE" id="PS51830">
    <property type="entry name" value="FIIND"/>
    <property type="match status" value="1"/>
</dbReference>